<dbReference type="PANTHER" id="PTHR22946:SF0">
    <property type="entry name" value="DIENELACTONE HYDROLASE DOMAIN-CONTAINING PROTEIN"/>
    <property type="match status" value="1"/>
</dbReference>
<dbReference type="InterPro" id="IPR029058">
    <property type="entry name" value="AB_hydrolase_fold"/>
</dbReference>
<dbReference type="InterPro" id="IPR008391">
    <property type="entry name" value="AXE1_dom"/>
</dbReference>
<dbReference type="InterPro" id="IPR050261">
    <property type="entry name" value="FrsA_esterase"/>
</dbReference>
<evidence type="ECO:0000259" key="2">
    <source>
        <dbReference type="Pfam" id="PF05448"/>
    </source>
</evidence>
<reference evidence="3 4" key="1">
    <citation type="journal article" date="2007" name="Appl. Environ. Microbiol.">
        <title>Isolation of key methanogens for global methane emission from rice paddy fields: a novel isolate affiliated with the clone cluster rice cluster I.</title>
        <authorList>
            <person name="Sakai S."/>
            <person name="Imachi H."/>
            <person name="Sekiguchi Y."/>
            <person name="Ohashi A."/>
            <person name="Harada H."/>
            <person name="Kamagata Y."/>
        </authorList>
    </citation>
    <scope>NUCLEOTIDE SEQUENCE [LARGE SCALE GENOMIC DNA]</scope>
    <source>
        <strain evidence="4">DSM 17711 / JCM 13418 / NBRC 101707 / SANAE</strain>
    </source>
</reference>
<keyword evidence="4" id="KW-1185">Reference proteome</keyword>
<name>D1YZ67_METPS</name>
<accession>D1YZ67</accession>
<sequence length="319" mass="34884">MSKKRIEEKRQKQHKKTRLYAVIGSIVLVVVVGFFLFAWMNQVSLDKNLKLWYIDSSGKLNFSDRGPVNGRVVSTESANNYTLQKIVYESFGDNVFALLRVPKNVTKPPVVVVMPAASITKEADEATAVALCNMGYASLTLDARGIGDTGGDAQNDWATGFGKFESGGDPAQYKQVYDALKGLDYVKSRSDLDGNNVSILGESIGGMWAIVAAGIEPSFKGVVTISASDFDFNDTSDANATRFINAVMPSKYLDSLTPRKIAMFQFDNDSVTLMADGKALYDKALEPKAWHQYNGSVHGLWSPVIADDVHQELIGMLGR</sequence>
<keyword evidence="1" id="KW-1133">Transmembrane helix</keyword>
<dbReference type="Pfam" id="PF05448">
    <property type="entry name" value="AXE1"/>
    <property type="match status" value="1"/>
</dbReference>
<feature type="transmembrane region" description="Helical" evidence="1">
    <location>
        <begin position="20"/>
        <end position="40"/>
    </location>
</feature>
<dbReference type="STRING" id="304371.MCP_1667"/>
<dbReference type="AlphaFoldDB" id="D1YZ67"/>
<keyword evidence="1" id="KW-0472">Membrane</keyword>
<dbReference type="SUPFAM" id="SSF53474">
    <property type="entry name" value="alpha/beta-Hydrolases"/>
    <property type="match status" value="1"/>
</dbReference>
<dbReference type="InParanoid" id="D1YZ67"/>
<reference evidence="4" key="3">
    <citation type="journal article" date="2011" name="PLoS ONE">
        <title>Genome sequence of a mesophilic hydrogenotrophic methanogen Methanocella paludicola, the first cultivated representative of the order Methanocellales.</title>
        <authorList>
            <person name="Sakai S."/>
            <person name="Takaki Y."/>
            <person name="Shimamura S."/>
            <person name="Sekine M."/>
            <person name="Tajima T."/>
            <person name="Kosugi H."/>
            <person name="Ichikawa N."/>
            <person name="Tasumi E."/>
            <person name="Hiraki A.T."/>
            <person name="Shimizu A."/>
            <person name="Kato Y."/>
            <person name="Nishiko R."/>
            <person name="Mori K."/>
            <person name="Fujita N."/>
            <person name="Imachi H."/>
            <person name="Takai K."/>
        </authorList>
    </citation>
    <scope>NUCLEOTIDE SEQUENCE [LARGE SCALE GENOMIC DNA]</scope>
    <source>
        <strain evidence="4">DSM 17711 / JCM 13418 / NBRC 101707 / SANAE</strain>
    </source>
</reference>
<evidence type="ECO:0000313" key="4">
    <source>
        <dbReference type="Proteomes" id="UP000001882"/>
    </source>
</evidence>
<feature type="domain" description="Acetyl xylan esterase" evidence="2">
    <location>
        <begin position="85"/>
        <end position="226"/>
    </location>
</feature>
<dbReference type="Proteomes" id="UP000001882">
    <property type="component" value="Chromosome"/>
</dbReference>
<keyword evidence="1" id="KW-0812">Transmembrane</keyword>
<dbReference type="KEGG" id="mpd:MCP_1667"/>
<gene>
    <name evidence="3" type="ordered locus">MCP_1667</name>
</gene>
<proteinExistence type="predicted"/>
<dbReference type="EMBL" id="AP011532">
    <property type="protein sequence ID" value="BAI61739.1"/>
    <property type="molecule type" value="Genomic_DNA"/>
</dbReference>
<evidence type="ECO:0000256" key="1">
    <source>
        <dbReference type="SAM" id="Phobius"/>
    </source>
</evidence>
<reference evidence="3 4" key="2">
    <citation type="journal article" date="2008" name="Int. J. Syst. Evol. Microbiol.">
        <title>Methanocella paludicola gen. nov., sp. nov., a methane-producing archaeon, the first isolate of the lineage 'Rice Cluster I', and proposal of the new archaeal order Methanocellales ord. nov.</title>
        <authorList>
            <person name="Sakai S."/>
            <person name="Imachi H."/>
            <person name="Hanada S."/>
            <person name="Ohashi A."/>
            <person name="Harada H."/>
            <person name="Kamagata Y."/>
        </authorList>
    </citation>
    <scope>NUCLEOTIDE SEQUENCE [LARGE SCALE GENOMIC DNA]</scope>
    <source>
        <strain evidence="4">DSM 17711 / JCM 13418 / NBRC 101707 / SANAE</strain>
    </source>
</reference>
<dbReference type="Gene3D" id="3.40.50.1820">
    <property type="entry name" value="alpha/beta hydrolase"/>
    <property type="match status" value="1"/>
</dbReference>
<organism evidence="3 4">
    <name type="scientific">Methanocella paludicola (strain DSM 17711 / JCM 13418 / NBRC 101707 / SANAE)</name>
    <dbReference type="NCBI Taxonomy" id="304371"/>
    <lineage>
        <taxon>Archaea</taxon>
        <taxon>Methanobacteriati</taxon>
        <taxon>Methanobacteriota</taxon>
        <taxon>Stenosarchaea group</taxon>
        <taxon>Methanomicrobia</taxon>
        <taxon>Methanocellales</taxon>
        <taxon>Methanocellaceae</taxon>
        <taxon>Methanocella</taxon>
    </lineage>
</organism>
<dbReference type="eggNOG" id="arCOG01654">
    <property type="taxonomic scope" value="Archaea"/>
</dbReference>
<evidence type="ECO:0000313" key="3">
    <source>
        <dbReference type="EMBL" id="BAI61739.1"/>
    </source>
</evidence>
<dbReference type="PANTHER" id="PTHR22946">
    <property type="entry name" value="DIENELACTONE HYDROLASE DOMAIN-CONTAINING PROTEIN-RELATED"/>
    <property type="match status" value="1"/>
</dbReference>
<protein>
    <recommendedName>
        <fullName evidence="2">Acetyl xylan esterase domain-containing protein</fullName>
    </recommendedName>
</protein>
<dbReference type="OrthoDB" id="117239at2157"/>